<evidence type="ECO:0000313" key="2">
    <source>
        <dbReference type="EMBL" id="AOS65766.1"/>
    </source>
</evidence>
<feature type="region of interest" description="Disordered" evidence="1">
    <location>
        <begin position="75"/>
        <end position="133"/>
    </location>
</feature>
<sequence length="133" mass="14359">MSGSQDALAKLRATVSTAVSRGQQAAAKAREHGERFRSDNRALAEKVDRRAATPKRDELTSQELLAQTAAFREGAGLSVPTHPSGEELLADAQKVEEADRAKPVPFRKAHSPAGLTTYGDDEDDDFSQERILG</sequence>
<proteinExistence type="predicted"/>
<name>A0AAC9HVH9_9PSEU</name>
<dbReference type="EMBL" id="CP014859">
    <property type="protein sequence ID" value="AOS65766.1"/>
    <property type="molecule type" value="Genomic_DNA"/>
</dbReference>
<evidence type="ECO:0000256" key="1">
    <source>
        <dbReference type="SAM" id="MobiDB-lite"/>
    </source>
</evidence>
<dbReference type="KEGG" id="ahm:TL08_24940"/>
<keyword evidence="3" id="KW-1185">Reference proteome</keyword>
<accession>A0AAC9HVH9</accession>
<dbReference type="AlphaFoldDB" id="A0AAC9HVH9"/>
<reference evidence="3" key="1">
    <citation type="submission" date="2016-03" db="EMBL/GenBank/DDBJ databases">
        <title>Complete genome sequence of the type strain Actinoalloteichus hymeniacidonis DSM 45092.</title>
        <authorList>
            <person name="Schaffert L."/>
            <person name="Albersmeier A."/>
            <person name="Winkler A."/>
            <person name="Kalinowski J."/>
            <person name="Zotchev S."/>
            <person name="Ruckert C."/>
        </authorList>
    </citation>
    <scope>NUCLEOTIDE SEQUENCE [LARGE SCALE GENOMIC DNA]</scope>
    <source>
        <strain evidence="3">HPA177(T) (DSM 45092(T))</strain>
    </source>
</reference>
<feature type="compositionally biased region" description="Basic and acidic residues" evidence="1">
    <location>
        <begin position="93"/>
        <end position="102"/>
    </location>
</feature>
<protein>
    <submittedName>
        <fullName evidence="2">Uncharacterized protein</fullName>
    </submittedName>
</protein>
<feature type="region of interest" description="Disordered" evidence="1">
    <location>
        <begin position="14"/>
        <end position="62"/>
    </location>
</feature>
<organism evidence="2 3">
    <name type="scientific">Actinoalloteichus hymeniacidonis</name>
    <dbReference type="NCBI Taxonomy" id="340345"/>
    <lineage>
        <taxon>Bacteria</taxon>
        <taxon>Bacillati</taxon>
        <taxon>Actinomycetota</taxon>
        <taxon>Actinomycetes</taxon>
        <taxon>Pseudonocardiales</taxon>
        <taxon>Pseudonocardiaceae</taxon>
        <taxon>Actinoalloteichus</taxon>
    </lineage>
</organism>
<dbReference type="RefSeq" id="WP_069852522.1">
    <property type="nucleotide sequence ID" value="NZ_CP014859.1"/>
</dbReference>
<gene>
    <name evidence="2" type="ORF">TL08_24940</name>
</gene>
<evidence type="ECO:0000313" key="3">
    <source>
        <dbReference type="Proteomes" id="UP000095210"/>
    </source>
</evidence>
<feature type="compositionally biased region" description="Basic and acidic residues" evidence="1">
    <location>
        <begin position="28"/>
        <end position="59"/>
    </location>
</feature>
<dbReference type="Proteomes" id="UP000095210">
    <property type="component" value="Chromosome"/>
</dbReference>
<feature type="compositionally biased region" description="Polar residues" evidence="1">
    <location>
        <begin position="14"/>
        <end position="23"/>
    </location>
</feature>